<accession>A0A6C0JAZ1</accession>
<sequence length="118" mass="14095">MQGNAVFQLNRRINYLTSRINELEYKIRLQNSQERNNLASMMTFRMGDLELKNRFQTTRGANNLTSRVDELEHKNRHQYSQGRVNNKRIYSLERKIKQLEQMIKIGKLAAAIIMELYF</sequence>
<dbReference type="EMBL" id="MN740350">
    <property type="protein sequence ID" value="QHU01846.1"/>
    <property type="molecule type" value="Genomic_DNA"/>
</dbReference>
<protein>
    <submittedName>
        <fullName evidence="1">Uncharacterized protein</fullName>
    </submittedName>
</protein>
<proteinExistence type="predicted"/>
<organism evidence="1">
    <name type="scientific">viral metagenome</name>
    <dbReference type="NCBI Taxonomy" id="1070528"/>
    <lineage>
        <taxon>unclassified sequences</taxon>
        <taxon>metagenomes</taxon>
        <taxon>organismal metagenomes</taxon>
    </lineage>
</organism>
<name>A0A6C0JAZ1_9ZZZZ</name>
<dbReference type="AlphaFoldDB" id="A0A6C0JAZ1"/>
<evidence type="ECO:0000313" key="1">
    <source>
        <dbReference type="EMBL" id="QHU01846.1"/>
    </source>
</evidence>
<reference evidence="1" key="1">
    <citation type="journal article" date="2020" name="Nature">
        <title>Giant virus diversity and host interactions through global metagenomics.</title>
        <authorList>
            <person name="Schulz F."/>
            <person name="Roux S."/>
            <person name="Paez-Espino D."/>
            <person name="Jungbluth S."/>
            <person name="Walsh D.A."/>
            <person name="Denef V.J."/>
            <person name="McMahon K.D."/>
            <person name="Konstantinidis K.T."/>
            <person name="Eloe-Fadrosh E.A."/>
            <person name="Kyrpides N.C."/>
            <person name="Woyke T."/>
        </authorList>
    </citation>
    <scope>NUCLEOTIDE SEQUENCE</scope>
    <source>
        <strain evidence="1">GVMAG-M-3300025880-56</strain>
    </source>
</reference>